<dbReference type="EMBL" id="JASHIF010000024">
    <property type="protein sequence ID" value="MDI9862010.1"/>
    <property type="molecule type" value="Genomic_DNA"/>
</dbReference>
<feature type="domain" description="Secretion system C-terminal sorting" evidence="2">
    <location>
        <begin position="700"/>
        <end position="768"/>
    </location>
</feature>
<dbReference type="NCBIfam" id="TIGR04183">
    <property type="entry name" value="Por_Secre_tail"/>
    <property type="match status" value="1"/>
</dbReference>
<evidence type="ECO:0000256" key="1">
    <source>
        <dbReference type="SAM" id="SignalP"/>
    </source>
</evidence>
<evidence type="ECO:0000313" key="3">
    <source>
        <dbReference type="EMBL" id="MDI9862010.1"/>
    </source>
</evidence>
<organism evidence="3 4">
    <name type="scientific">Flectobacillus roseus</name>
    <dbReference type="NCBI Taxonomy" id="502259"/>
    <lineage>
        <taxon>Bacteria</taxon>
        <taxon>Pseudomonadati</taxon>
        <taxon>Bacteroidota</taxon>
        <taxon>Cytophagia</taxon>
        <taxon>Cytophagales</taxon>
        <taxon>Flectobacillaceae</taxon>
        <taxon>Flectobacillus</taxon>
    </lineage>
</organism>
<reference evidence="3 4" key="1">
    <citation type="submission" date="2023-05" db="EMBL/GenBank/DDBJ databases">
        <title>Novel species of genus Flectobacillus isolated from stream in China.</title>
        <authorList>
            <person name="Lu H."/>
        </authorList>
    </citation>
    <scope>NUCLEOTIDE SEQUENCE [LARGE SCALE GENOMIC DNA]</scope>
    <source>
        <strain evidence="3 4">KCTC 42575</strain>
    </source>
</reference>
<dbReference type="RefSeq" id="WP_283346340.1">
    <property type="nucleotide sequence ID" value="NZ_JASHIF010000024.1"/>
</dbReference>
<protein>
    <submittedName>
        <fullName evidence="3">T9SS type A sorting domain-containing protein</fullName>
    </submittedName>
</protein>
<proteinExistence type="predicted"/>
<gene>
    <name evidence="3" type="ORF">QM524_22495</name>
</gene>
<feature type="signal peptide" evidence="1">
    <location>
        <begin position="1"/>
        <end position="20"/>
    </location>
</feature>
<keyword evidence="1" id="KW-0732">Signal</keyword>
<dbReference type="Gene3D" id="2.60.40.10">
    <property type="entry name" value="Immunoglobulins"/>
    <property type="match status" value="1"/>
</dbReference>
<dbReference type="Proteomes" id="UP001236507">
    <property type="component" value="Unassembled WGS sequence"/>
</dbReference>
<comment type="caution">
    <text evidence="3">The sequence shown here is derived from an EMBL/GenBank/DDBJ whole genome shotgun (WGS) entry which is preliminary data.</text>
</comment>
<dbReference type="Pfam" id="PF18962">
    <property type="entry name" value="Por_Secre_tail"/>
    <property type="match status" value="1"/>
</dbReference>
<sequence>MKKITFLFAILLAMCGTAFGQTTPKLLWERQDLYLENDVPYTLLDVTASGKTIVTVLSGFTGQTMGYRIFDKDGNELNFPYGKVFSKLKRGNKVSWIATQDSLFIFDKELSLIKASKHFMTNILASNEVVDGLIFHTEKTIYKYNFAGILLWQYNASQKIEGFANSKLALFRLEGGEYLYLDSFGKEKVKVPTMGASGAGFGGGALSVIKSPDAGFWLIGSKEVYRYDSTGLRTGYVDFVKEKIDSNPYFSQKGSIISNNNEEVNTSSIVLVHQKQDGFYLIKIDQSGQYQTLSIKDSNLFGASEPSAYRVDDDRVMFQINANSGAKFIGFGNFKAANTSWVKQLTSTDYFSGFSGNVFSVLKEKPKVSPTDNLAFNEVIGYDLDGTTKWSFKDETIAYPQIIADFMYINHGSFYSKIRLSNASLVWKKTKPANSHNAYHFFVNDKESNDYWIYSKDYGVETKIDFISKSTLETTRFFEYPKNYYPLRSNYFIDVQNKTFTTITSGEDGTFATHRLRKYATKCYYPTNTSIEVTGATEVCSGTQVQLSIAQQEGSSYQWQMDGQDLTNANSNSFKAALSGAYSVIIRDQLCQSSTVSNSVKVNIKPLPEASITTDIKGTVYEPFKVRMNANTGTGLTYQWLRNDSLIANATNVIYDAQVSGDYRVKVTKEGCSQLSTPLKISIAIPLGTETDFGSEQVKIYPNPNQGDFTLILPNNFKNAELLLFDSIGRSYPISFSDNQIHTEMLSRGMYFLKITQGNRNVTRKVIIE</sequence>
<keyword evidence="4" id="KW-1185">Reference proteome</keyword>
<evidence type="ECO:0000313" key="4">
    <source>
        <dbReference type="Proteomes" id="UP001236507"/>
    </source>
</evidence>
<evidence type="ECO:0000259" key="2">
    <source>
        <dbReference type="Pfam" id="PF18962"/>
    </source>
</evidence>
<dbReference type="InterPro" id="IPR026444">
    <property type="entry name" value="Secre_tail"/>
</dbReference>
<accession>A0ABT6YEJ2</accession>
<dbReference type="InterPro" id="IPR013783">
    <property type="entry name" value="Ig-like_fold"/>
</dbReference>
<name>A0ABT6YEJ2_9BACT</name>
<feature type="chain" id="PRO_5047177504" evidence="1">
    <location>
        <begin position="21"/>
        <end position="769"/>
    </location>
</feature>